<evidence type="ECO:0000313" key="2">
    <source>
        <dbReference type="Proteomes" id="UP000594943"/>
    </source>
</evidence>
<dbReference type="Proteomes" id="UP000594943">
    <property type="component" value="Chromosome 1"/>
</dbReference>
<name>A0A7T2TZQ4_9BURK</name>
<proteinExistence type="predicted"/>
<dbReference type="RefSeq" id="WP_144411919.1">
    <property type="nucleotide sequence ID" value="NZ_CP065686.1"/>
</dbReference>
<evidence type="ECO:0000313" key="1">
    <source>
        <dbReference type="EMBL" id="QPS43012.1"/>
    </source>
</evidence>
<accession>A0A7T2TZQ4</accession>
<sequence>MLPIRPIRRALARLGGLPPPGLVSPLIRQWQRCPFSVLGNRLGKSLGMPIFLFKKPFRFVEFKQTTPFIDMENTA</sequence>
<dbReference type="KEGG" id="bhg:I6G56_15745"/>
<protein>
    <submittedName>
        <fullName evidence="1">Uncharacterized protein</fullName>
    </submittedName>
</protein>
<reference evidence="1 2" key="1">
    <citation type="submission" date="2020-12" db="EMBL/GenBank/DDBJ databases">
        <title>FDA dAtabase for Regulatory Grade micrObial Sequences (FDA-ARGOS): Supporting development and validation of Infectious Disease Dx tests.</title>
        <authorList>
            <person name="Nelson B."/>
            <person name="Plummer A."/>
            <person name="Tallon L."/>
            <person name="Sadzewicz L."/>
            <person name="Zhao X."/>
            <person name="Boylan J."/>
            <person name="Ott S."/>
            <person name="Bowen H."/>
            <person name="Vavikolanu K."/>
            <person name="Mehta A."/>
            <person name="Aluvathingal J."/>
            <person name="Nadendla S."/>
            <person name="Myers T."/>
            <person name="Yan Y."/>
            <person name="Sichtig H."/>
        </authorList>
    </citation>
    <scope>NUCLEOTIDE SEQUENCE [LARGE SCALE GENOMIC DNA]</scope>
    <source>
        <strain evidence="1 2">FDAARGOS_899</strain>
    </source>
</reference>
<dbReference type="AlphaFoldDB" id="A0A7T2TZQ4"/>
<gene>
    <name evidence="1" type="ORF">I6G56_15745</name>
</gene>
<dbReference type="EMBL" id="CP065686">
    <property type="protein sequence ID" value="QPS43012.1"/>
    <property type="molecule type" value="Genomic_DNA"/>
</dbReference>
<organism evidence="1 2">
    <name type="scientific">Burkholderia humptydooensis</name>
    <dbReference type="NCBI Taxonomy" id="430531"/>
    <lineage>
        <taxon>Bacteria</taxon>
        <taxon>Pseudomonadati</taxon>
        <taxon>Pseudomonadota</taxon>
        <taxon>Betaproteobacteria</taxon>
        <taxon>Burkholderiales</taxon>
        <taxon>Burkholderiaceae</taxon>
        <taxon>Burkholderia</taxon>
        <taxon>pseudomallei group</taxon>
    </lineage>
</organism>